<feature type="chain" id="PRO_5012747772" evidence="3">
    <location>
        <begin position="35"/>
        <end position="406"/>
    </location>
</feature>
<organism evidence="4 5">
    <name type="scientific">Actinomyces glycerinitolerans</name>
    <dbReference type="NCBI Taxonomy" id="1892869"/>
    <lineage>
        <taxon>Bacteria</taxon>
        <taxon>Bacillati</taxon>
        <taxon>Actinomycetota</taxon>
        <taxon>Actinomycetes</taxon>
        <taxon>Actinomycetales</taxon>
        <taxon>Actinomycetaceae</taxon>
        <taxon>Actinomyces</taxon>
    </lineage>
</organism>
<dbReference type="PANTHER" id="PTHR15462">
    <property type="entry name" value="SERINE PROTEASE"/>
    <property type="match status" value="1"/>
</dbReference>
<dbReference type="Gene3D" id="2.40.10.10">
    <property type="entry name" value="Trypsin-like serine proteases"/>
    <property type="match status" value="2"/>
</dbReference>
<proteinExistence type="predicted"/>
<feature type="compositionally biased region" description="Low complexity" evidence="2">
    <location>
        <begin position="120"/>
        <end position="135"/>
    </location>
</feature>
<dbReference type="PANTHER" id="PTHR15462:SF8">
    <property type="entry name" value="SERINE PROTEASE"/>
    <property type="match status" value="1"/>
</dbReference>
<protein>
    <submittedName>
        <fullName evidence="4">Peptidase s1 pa clan</fullName>
    </submittedName>
</protein>
<evidence type="ECO:0000256" key="3">
    <source>
        <dbReference type="SAM" id="SignalP"/>
    </source>
</evidence>
<dbReference type="SUPFAM" id="SSF50494">
    <property type="entry name" value="Trypsin-like serine proteases"/>
    <property type="match status" value="1"/>
</dbReference>
<dbReference type="InterPro" id="IPR009003">
    <property type="entry name" value="Peptidase_S1_PA"/>
</dbReference>
<dbReference type="OrthoDB" id="5121599at2"/>
<reference evidence="5" key="1">
    <citation type="submission" date="2016-09" db="EMBL/GenBank/DDBJ databases">
        <authorList>
            <person name="Strepis N."/>
        </authorList>
    </citation>
    <scope>NUCLEOTIDE SEQUENCE [LARGE SCALE GENOMIC DNA]</scope>
</reference>
<dbReference type="AlphaFoldDB" id="A0A1M4S0F1"/>
<evidence type="ECO:0000256" key="1">
    <source>
        <dbReference type="ARBA" id="ARBA00022729"/>
    </source>
</evidence>
<dbReference type="Proteomes" id="UP000184291">
    <property type="component" value="Unassembled WGS sequence"/>
</dbReference>
<evidence type="ECO:0000256" key="2">
    <source>
        <dbReference type="SAM" id="MobiDB-lite"/>
    </source>
</evidence>
<evidence type="ECO:0000313" key="5">
    <source>
        <dbReference type="Proteomes" id="UP000184291"/>
    </source>
</evidence>
<sequence length="406" mass="42646">MNARLAGKNPKRPLRVTLLSLTAIAALTVSPAVAATSASGTAAAPAPDGAVAPSAAAAAVAEDDAASTAVVAPNSFGQEAVLADEAALDDADAESNQDVIDYWTAERMAQAQPVDVVADSEQLAQAEAPALASAADSEPGEEGLTDPAEPADDVLAQAQAAGLFDEDLQTLTADSGEETAVVAPPVTNYSVTNGKLFFEGYEKENGYCSASALNTPTKRVIITAGHCVYYQGAWSQNVVFVPAYDGRKADPDPVGIWTARTLRTFNSWIDNSDLSHDVGIITLDNGGDDNRRIVDAVGGHGLMWNGSKSFDVSIFGYPSNKSNPNGRYSMWACWSATRGDDDRDTVTGCDFGNGSSGGPWLAQYNNRTGLGHVRSVTSTWLDSADQNWGPYFNTDVKKMVDASRHD</sequence>
<feature type="compositionally biased region" description="Acidic residues" evidence="2">
    <location>
        <begin position="138"/>
        <end position="148"/>
    </location>
</feature>
<dbReference type="EMBL" id="FQTT01000011">
    <property type="protein sequence ID" value="SHE25692.1"/>
    <property type="molecule type" value="Genomic_DNA"/>
</dbReference>
<dbReference type="STRING" id="1892869.ACGLYG10_1922"/>
<keyword evidence="5" id="KW-1185">Reference proteome</keyword>
<dbReference type="InterPro" id="IPR043504">
    <property type="entry name" value="Peptidase_S1_PA_chymotrypsin"/>
</dbReference>
<feature type="signal peptide" evidence="3">
    <location>
        <begin position="1"/>
        <end position="34"/>
    </location>
</feature>
<accession>A0A1M4S0F1</accession>
<dbReference type="InterPro" id="IPR050966">
    <property type="entry name" value="Glutamyl_endopeptidase"/>
</dbReference>
<feature type="region of interest" description="Disordered" evidence="2">
    <location>
        <begin position="118"/>
        <end position="148"/>
    </location>
</feature>
<keyword evidence="1 3" id="KW-0732">Signal</keyword>
<gene>
    <name evidence="4" type="ORF">ACGLYG10_1922</name>
</gene>
<evidence type="ECO:0000313" key="4">
    <source>
        <dbReference type="EMBL" id="SHE25692.1"/>
    </source>
</evidence>
<name>A0A1M4S0F1_9ACTO</name>